<dbReference type="SMART" id="SM00409">
    <property type="entry name" value="IG"/>
    <property type="match status" value="1"/>
</dbReference>
<dbReference type="PANTHER" id="PTHR23268:SF102">
    <property type="entry name" value="IMMUNOGLOBULIN V-SET DOMAIN-CONTAINING PROTEIN"/>
    <property type="match status" value="1"/>
</dbReference>
<keyword evidence="2" id="KW-0391">Immunity</keyword>
<keyword evidence="6" id="KW-1185">Reference proteome</keyword>
<dbReference type="Gene3D" id="2.60.40.10">
    <property type="entry name" value="Immunoglobulins"/>
    <property type="match status" value="1"/>
</dbReference>
<dbReference type="PROSITE" id="PS50835">
    <property type="entry name" value="IG_LIKE"/>
    <property type="match status" value="1"/>
</dbReference>
<protein>
    <recommendedName>
        <fullName evidence="4">Ig-like domain-containing protein</fullName>
    </recommendedName>
</protein>
<dbReference type="InterPro" id="IPR013106">
    <property type="entry name" value="Ig_V-set"/>
</dbReference>
<evidence type="ECO:0000256" key="2">
    <source>
        <dbReference type="ARBA" id="ARBA00022859"/>
    </source>
</evidence>
<feature type="signal peptide" evidence="3">
    <location>
        <begin position="1"/>
        <end position="16"/>
    </location>
</feature>
<gene>
    <name evidence="5" type="ORF">QQF64_011314</name>
</gene>
<dbReference type="Pfam" id="PF07686">
    <property type="entry name" value="V-set"/>
    <property type="match status" value="1"/>
</dbReference>
<organism evidence="5 6">
    <name type="scientific">Cirrhinus molitorella</name>
    <name type="common">mud carp</name>
    <dbReference type="NCBI Taxonomy" id="172907"/>
    <lineage>
        <taxon>Eukaryota</taxon>
        <taxon>Metazoa</taxon>
        <taxon>Chordata</taxon>
        <taxon>Craniata</taxon>
        <taxon>Vertebrata</taxon>
        <taxon>Euteleostomi</taxon>
        <taxon>Actinopterygii</taxon>
        <taxon>Neopterygii</taxon>
        <taxon>Teleostei</taxon>
        <taxon>Ostariophysi</taxon>
        <taxon>Cypriniformes</taxon>
        <taxon>Cyprinidae</taxon>
        <taxon>Labeoninae</taxon>
        <taxon>Labeonini</taxon>
        <taxon>Cirrhinus</taxon>
    </lineage>
</organism>
<dbReference type="InterPro" id="IPR050413">
    <property type="entry name" value="TCR_beta_variable"/>
</dbReference>
<sequence>MSDIILLILMLHCGQGISDVSQTPSVLMAVKGSSAQLNCTHKKDFTYTQMYWYRQHQGQTMTLIVFTSTSSPPDYGDSDPKKFSVIKTVAESGSLTVNNVESDDSAVYFCSVSKHTVQ</sequence>
<name>A0ABR3M0H1_9TELE</name>
<evidence type="ECO:0000313" key="5">
    <source>
        <dbReference type="EMBL" id="KAL1258070.1"/>
    </source>
</evidence>
<keyword evidence="1 3" id="KW-0732">Signal</keyword>
<reference evidence="5 6" key="1">
    <citation type="submission" date="2023-09" db="EMBL/GenBank/DDBJ databases">
        <authorList>
            <person name="Wang M."/>
        </authorList>
    </citation>
    <scope>NUCLEOTIDE SEQUENCE [LARGE SCALE GENOMIC DNA]</scope>
    <source>
        <strain evidence="5">GT-2023</strain>
        <tissue evidence="5">Liver</tissue>
    </source>
</reference>
<dbReference type="SUPFAM" id="SSF48726">
    <property type="entry name" value="Immunoglobulin"/>
    <property type="match status" value="1"/>
</dbReference>
<accession>A0ABR3M0H1</accession>
<evidence type="ECO:0000313" key="6">
    <source>
        <dbReference type="Proteomes" id="UP001558613"/>
    </source>
</evidence>
<dbReference type="InterPro" id="IPR036179">
    <property type="entry name" value="Ig-like_dom_sf"/>
</dbReference>
<evidence type="ECO:0000256" key="3">
    <source>
        <dbReference type="SAM" id="SignalP"/>
    </source>
</evidence>
<dbReference type="InterPro" id="IPR007110">
    <property type="entry name" value="Ig-like_dom"/>
</dbReference>
<proteinExistence type="predicted"/>
<dbReference type="InterPro" id="IPR013783">
    <property type="entry name" value="Ig-like_fold"/>
</dbReference>
<dbReference type="EMBL" id="JAYMGO010000017">
    <property type="protein sequence ID" value="KAL1258070.1"/>
    <property type="molecule type" value="Genomic_DNA"/>
</dbReference>
<evidence type="ECO:0000256" key="1">
    <source>
        <dbReference type="ARBA" id="ARBA00022729"/>
    </source>
</evidence>
<evidence type="ECO:0000259" key="4">
    <source>
        <dbReference type="PROSITE" id="PS50835"/>
    </source>
</evidence>
<dbReference type="SMART" id="SM00406">
    <property type="entry name" value="IGv"/>
    <property type="match status" value="1"/>
</dbReference>
<feature type="chain" id="PRO_5045516555" description="Ig-like domain-containing protein" evidence="3">
    <location>
        <begin position="17"/>
        <end position="118"/>
    </location>
</feature>
<comment type="caution">
    <text evidence="5">The sequence shown here is derived from an EMBL/GenBank/DDBJ whole genome shotgun (WGS) entry which is preliminary data.</text>
</comment>
<dbReference type="PANTHER" id="PTHR23268">
    <property type="entry name" value="T-CELL RECEPTOR BETA CHAIN"/>
    <property type="match status" value="1"/>
</dbReference>
<dbReference type="Proteomes" id="UP001558613">
    <property type="component" value="Unassembled WGS sequence"/>
</dbReference>
<feature type="domain" description="Ig-like" evidence="4">
    <location>
        <begin position="18"/>
        <end position="118"/>
    </location>
</feature>
<dbReference type="InterPro" id="IPR003599">
    <property type="entry name" value="Ig_sub"/>
</dbReference>